<dbReference type="Proteomes" id="UP000467249">
    <property type="component" value="Chromosome"/>
</dbReference>
<protein>
    <submittedName>
        <fullName evidence="1">Uncharacterized protein</fullName>
    </submittedName>
</protein>
<proteinExistence type="predicted"/>
<gene>
    <name evidence="1" type="ORF">MANY_46350</name>
</gene>
<organism evidence="1 2">
    <name type="scientific">Mycolicibacterium anyangense</name>
    <dbReference type="NCBI Taxonomy" id="1431246"/>
    <lineage>
        <taxon>Bacteria</taxon>
        <taxon>Bacillati</taxon>
        <taxon>Actinomycetota</taxon>
        <taxon>Actinomycetes</taxon>
        <taxon>Mycobacteriales</taxon>
        <taxon>Mycobacteriaceae</taxon>
        <taxon>Mycolicibacterium</taxon>
    </lineage>
</organism>
<evidence type="ECO:0000313" key="2">
    <source>
        <dbReference type="Proteomes" id="UP000467249"/>
    </source>
</evidence>
<dbReference type="AlphaFoldDB" id="A0A6N4WFI0"/>
<evidence type="ECO:0000313" key="1">
    <source>
        <dbReference type="EMBL" id="BBZ79298.1"/>
    </source>
</evidence>
<reference evidence="1 2" key="1">
    <citation type="journal article" date="2019" name="Emerg. Microbes Infect.">
        <title>Comprehensive subspecies identification of 175 nontuberculous mycobacteria species based on 7547 genomic profiles.</title>
        <authorList>
            <person name="Matsumoto Y."/>
            <person name="Kinjo T."/>
            <person name="Motooka D."/>
            <person name="Nabeya D."/>
            <person name="Jung N."/>
            <person name="Uechi K."/>
            <person name="Horii T."/>
            <person name="Iida T."/>
            <person name="Fujita J."/>
            <person name="Nakamura S."/>
        </authorList>
    </citation>
    <scope>NUCLEOTIDE SEQUENCE [LARGE SCALE GENOMIC DNA]</scope>
    <source>
        <strain evidence="1 2">JCM 30275</strain>
    </source>
</reference>
<keyword evidence="2" id="KW-1185">Reference proteome</keyword>
<sequence>MAGFGPARKDCRVASFVSVYVDWAAALEQVSAAAAELPLPAGVQRAEVVPAGDTFGCRVAVDLTGDFDEQRDGPRIARAYAARLSEAVGVPVFALHDLILAGRSDW</sequence>
<accession>A0A6N4WFI0</accession>
<dbReference type="KEGG" id="many:MANY_46350"/>
<name>A0A6N4WFI0_9MYCO</name>
<dbReference type="RefSeq" id="WP_163806350.1">
    <property type="nucleotide sequence ID" value="NZ_AP022620.1"/>
</dbReference>
<dbReference type="EMBL" id="AP022620">
    <property type="protein sequence ID" value="BBZ79298.1"/>
    <property type="molecule type" value="Genomic_DNA"/>
</dbReference>